<accession>A0A3Q2XYI8</accession>
<feature type="coiled-coil region" evidence="1">
    <location>
        <begin position="1251"/>
        <end position="1285"/>
    </location>
</feature>
<feature type="compositionally biased region" description="Polar residues" evidence="2">
    <location>
        <begin position="56"/>
        <end position="70"/>
    </location>
</feature>
<protein>
    <submittedName>
        <fullName evidence="4">Golgin A4</fullName>
    </submittedName>
</protein>
<name>A0A3Q2XYI8_HIPCM</name>
<dbReference type="SUPFAM" id="SSF101283">
    <property type="entry name" value="GRIP domain"/>
    <property type="match status" value="1"/>
</dbReference>
<proteinExistence type="predicted"/>
<evidence type="ECO:0000259" key="3">
    <source>
        <dbReference type="PROSITE" id="PS50913"/>
    </source>
</evidence>
<keyword evidence="1" id="KW-0175">Coiled coil</keyword>
<feature type="coiled-coil region" evidence="1">
    <location>
        <begin position="1867"/>
        <end position="1905"/>
    </location>
</feature>
<dbReference type="GO" id="GO:0031267">
    <property type="term" value="F:small GTPase binding"/>
    <property type="evidence" value="ECO:0007669"/>
    <property type="project" value="TreeGrafter"/>
</dbReference>
<feature type="compositionally biased region" description="Polar residues" evidence="2">
    <location>
        <begin position="12"/>
        <end position="27"/>
    </location>
</feature>
<dbReference type="InterPro" id="IPR000237">
    <property type="entry name" value="GRIP_dom"/>
</dbReference>
<evidence type="ECO:0000313" key="5">
    <source>
        <dbReference type="Proteomes" id="UP000264820"/>
    </source>
</evidence>
<feature type="coiled-coil region" evidence="1">
    <location>
        <begin position="1314"/>
        <end position="1405"/>
    </location>
</feature>
<dbReference type="PROSITE" id="PS50913">
    <property type="entry name" value="GRIP"/>
    <property type="match status" value="1"/>
</dbReference>
<dbReference type="PANTHER" id="PTHR19327">
    <property type="entry name" value="GOLGIN"/>
    <property type="match status" value="1"/>
</dbReference>
<dbReference type="STRING" id="109280.ENSHCOP00000010065"/>
<evidence type="ECO:0000256" key="2">
    <source>
        <dbReference type="SAM" id="MobiDB-lite"/>
    </source>
</evidence>
<dbReference type="Ensembl" id="ENSHCOT00000016362.1">
    <property type="protein sequence ID" value="ENSHCOP00000010065.1"/>
    <property type="gene ID" value="ENSHCOG00000012610.1"/>
</dbReference>
<feature type="region of interest" description="Disordered" evidence="2">
    <location>
        <begin position="271"/>
        <end position="302"/>
    </location>
</feature>
<feature type="coiled-coil region" evidence="1">
    <location>
        <begin position="1483"/>
        <end position="1832"/>
    </location>
</feature>
<reference evidence="4" key="1">
    <citation type="submission" date="2025-08" db="UniProtKB">
        <authorList>
            <consortium name="Ensembl"/>
        </authorList>
    </citation>
    <scope>IDENTIFICATION</scope>
</reference>
<evidence type="ECO:0000256" key="1">
    <source>
        <dbReference type="SAM" id="Coils"/>
    </source>
</evidence>
<feature type="domain" description="GRIP" evidence="3">
    <location>
        <begin position="1993"/>
        <end position="2040"/>
    </location>
</feature>
<dbReference type="SMART" id="SM00755">
    <property type="entry name" value="Grip"/>
    <property type="match status" value="1"/>
</dbReference>
<feature type="compositionally biased region" description="Basic and acidic residues" evidence="2">
    <location>
        <begin position="103"/>
        <end position="125"/>
    </location>
</feature>
<dbReference type="Gene3D" id="1.10.220.60">
    <property type="entry name" value="GRIP domain"/>
    <property type="match status" value="1"/>
</dbReference>
<dbReference type="Pfam" id="PF01465">
    <property type="entry name" value="GRIP"/>
    <property type="match status" value="1"/>
</dbReference>
<dbReference type="GeneTree" id="ENSGT00730000111139"/>
<feature type="coiled-coil region" evidence="1">
    <location>
        <begin position="214"/>
        <end position="241"/>
    </location>
</feature>
<dbReference type="PANTHER" id="PTHR19327:SF0">
    <property type="entry name" value="GOLGIN SUBFAMILY A MEMBER 4"/>
    <property type="match status" value="1"/>
</dbReference>
<feature type="coiled-coil region" evidence="1">
    <location>
        <begin position="311"/>
        <end position="1163"/>
    </location>
</feature>
<evidence type="ECO:0000313" key="4">
    <source>
        <dbReference type="Ensembl" id="ENSHCOP00000010065.1"/>
    </source>
</evidence>
<keyword evidence="5" id="KW-1185">Reference proteome</keyword>
<dbReference type="Proteomes" id="UP000264820">
    <property type="component" value="Unplaced"/>
</dbReference>
<dbReference type="GO" id="GO:0005794">
    <property type="term" value="C:Golgi apparatus"/>
    <property type="evidence" value="ECO:0007669"/>
    <property type="project" value="TreeGrafter"/>
</dbReference>
<dbReference type="GO" id="GO:0048193">
    <property type="term" value="P:Golgi vesicle transport"/>
    <property type="evidence" value="ECO:0007669"/>
    <property type="project" value="TreeGrafter"/>
</dbReference>
<organism evidence="4 5">
    <name type="scientific">Hippocampus comes</name>
    <name type="common">Tiger tail seahorse</name>
    <dbReference type="NCBI Taxonomy" id="109280"/>
    <lineage>
        <taxon>Eukaryota</taxon>
        <taxon>Metazoa</taxon>
        <taxon>Chordata</taxon>
        <taxon>Craniata</taxon>
        <taxon>Vertebrata</taxon>
        <taxon>Euteleostomi</taxon>
        <taxon>Actinopterygii</taxon>
        <taxon>Neopterygii</taxon>
        <taxon>Teleostei</taxon>
        <taxon>Neoteleostei</taxon>
        <taxon>Acanthomorphata</taxon>
        <taxon>Syngnathiaria</taxon>
        <taxon>Syngnathiformes</taxon>
        <taxon>Syngnathoidei</taxon>
        <taxon>Syngnathidae</taxon>
        <taxon>Hippocampus</taxon>
    </lineage>
</organism>
<feature type="region of interest" description="Disordered" evidence="2">
    <location>
        <begin position="1"/>
        <end position="161"/>
    </location>
</feature>
<feature type="compositionally biased region" description="Polar residues" evidence="2">
    <location>
        <begin position="275"/>
        <end position="289"/>
    </location>
</feature>
<sequence>MFKKLKQKINEEQSPQKNAQTPQQAQMVSGDRRNSQTHPFQHEGVPSVSDRESASKEPTGSPRGSINGDGSVSPHREEPQSFAQKLQLKVPSMESIIRSGASRAEHLFRSPSKESLVRSSSHESLTHLVENEASGAPTYDPPSDIESEAEEAPGNTESLSKEQLLHRLVRVETSLGKYRGKYSELVTAYRTVQRDKEKTQAILSQCQDKALRRIGELREELQMDQQAKKHLQDEFDAALEEKDQMITVLQTQVTLLKKRVKGTSDGALVAEGESPISTNAADSKSTSLSKDQEVEPEIPEEEGISDPAKLLEALQKRVKRQENLLHKCKEMIRMHKERSVHISSENETLQEQLQERLQELERMKELHTTEKSKLINQLRDVKNQNEQLEQDKGMVIAETKRQMHETLEMKEEEVAQLRSRLHLANSQNEELQDQKEKAEKSAFEELERAMASAHKAEEARKQLQVQMEERMREAEQINEEERKSLQQELTRVKQEVVTIMKKSLEEKVANMEKSHSEALAAKEEDISDRISKAVEQCKEEFAQLTKEKEHQVSLALEDAELQKTALISEGEKRVKEIQQELEVAKTRIMELESSLEKMSQDGSVLSHEQSNLLDKMKDNHKEQMSALEEEHQAQLEKHKDTLSQQHNAALDELKEKQRMELETLLKEKDLQIRLHTEEMNQKLDAKQAEHETLSIELSEILKSKQLLELKLVEVQDAHCLAVQDQVVKHSEEMENIKQEHEQSLGGVEKTLMEEVNALKVILREKDKEIEELIQGEKTLKDKLHCDLEELGVRAKQLEDLQQSLSHLQMENSKLKEAQEESNKLSNDLVQSKTALTDLQYQLEVGKKDSQHKELLLQELEQQLQQSKKELAEQEKLHVEDLNATKEEQTNLMKQLEDERDAQEKKLNDTITEMQDKLKTQETKMDKFKQKAKEMQDHFKKKIQQKEESMKMALAKKDEELQQKEQQVQEKILEMAQKNSEGLNDTMAELQANHLGEVEKLRDIHKHEILELQRHWQEQLKQQEEELVEKHSNVLQENIQELQECSLKLNRSKDDHEQLLTAMKNQKEELAIQETTVQKLKEELHDAGVKLEDLSTRDNFLREQLESVERNLSQALNERDSLKDKLNTTEEESRAKLKTLSDNLVNVEKQLQALESSRRKECEDLQNKSAEDAIQREAQLQKQFLLMSTQMQHYCEDVQSKMVDGTSELCQKVELRVSDFKERLLCSQKNIVHLKNILSSKVERVCTLEENLRQKSEENNKLCISLEQATAQVNAHMEQIKALTIENEKNSLSVSEKALKTEELSEFNRVISMSLKENELQVTNLEGIISDLKQQLQGKEEAILELKQQHEEERQKALAEMEETVRRVKREREATSEQASALSATLSESDNTVAFLKSRLNELEHLVTEKDEALQRLTVSFDNQSVSKSEMDQVLSEKEQRVSGLTAELESSNRRLCELQEQFDLKIKECEQLAGDLKQQHGIRENEKRELVEKLQKNGHLEQELAEKLHHLEEDYQKCKSQLKTQEDEFERLKDEMMKSKEECVKETEERLTTESNRKVSELKKKAEQKIGQIKKQLTSQLDEKDELLKSLEASHEEFKKNETSSKECIDTLEAKNKKLKEVLVKLKEEQASQLERTQADERRTMEKSLEELRSMYEEKLSALQRDSLHQTELKQAEALEMESRLKEAEKQKEELLEAISTLKEEMTQKLVQCDEHQAASVQAQTSVEPDRKIERSGLQQTKSMLENEMENHLANPEEDSLESLKSKLNHMKNEKEKIHKDFTRLQKDVRLMRKEHDQELEYAKKQLLEESEQRLKLELEDIEMKHNSAIKQLMREFNTQMAVKEKEIDTAVTETIGKAQIVEAELLSSHREETIQLQKAIAQKEDELNRTVQKYEQVIQSREEEMGTRVWQVQKELEELQARSHDTSEMSPEKLQAQLAEKTTLLSEARLKEQGFVERIHSLEDKIKCFHRNTVVTHLGSMYKDAALNKPEPLSEATEMEYLKKVLFEYMMGRETKTMAKVITSMLKFPPDQAQKVLDKEESKAMHWLSV</sequence>
<reference evidence="4" key="2">
    <citation type="submission" date="2025-09" db="UniProtKB">
        <authorList>
            <consortium name="Ensembl"/>
        </authorList>
    </citation>
    <scope>IDENTIFICATION</scope>
</reference>